<dbReference type="Proteomes" id="UP000189299">
    <property type="component" value="Unassembled WGS sequence"/>
</dbReference>
<protein>
    <submittedName>
        <fullName evidence="1">Uncharacterized protein</fullName>
    </submittedName>
</protein>
<dbReference type="AlphaFoldDB" id="A0A1V2UB09"/>
<dbReference type="EMBL" id="MSTR01000021">
    <property type="protein sequence ID" value="ONN40461.1"/>
    <property type="molecule type" value="Genomic_DNA"/>
</dbReference>
<comment type="caution">
    <text evidence="1">The sequence shown here is derived from an EMBL/GenBank/DDBJ whole genome shotgun (WGS) entry which is preliminary data.</text>
</comment>
<gene>
    <name evidence="1" type="ORF">BTN92_15150</name>
</gene>
<organism evidence="1 2">
    <name type="scientific">Enterococcus mundtii</name>
    <dbReference type="NCBI Taxonomy" id="53346"/>
    <lineage>
        <taxon>Bacteria</taxon>
        <taxon>Bacillati</taxon>
        <taxon>Bacillota</taxon>
        <taxon>Bacilli</taxon>
        <taxon>Lactobacillales</taxon>
        <taxon>Enterococcaceae</taxon>
        <taxon>Enterococcus</taxon>
    </lineage>
</organism>
<reference evidence="1 2" key="1">
    <citation type="submission" date="2016-12" db="EMBL/GenBank/DDBJ databases">
        <authorList>
            <person name="Song W.-J."/>
            <person name="Kurnit D.M."/>
        </authorList>
    </citation>
    <scope>NUCLEOTIDE SEQUENCE [LARGE SCALE GENOMIC DNA]</scope>
    <source>
        <strain evidence="1 2">CGB1038-1_S1</strain>
    </source>
</reference>
<sequence length="142" mass="17326">MMIPEKKLAREKSQNISEAGVMYNTDYFNQLFTEKVRNYFSDFSRFFDQRKDQLAEKERSNHLSKLEQEYNEAVIRLKQISEKFHLKCLQEYEEQQFTNQRDSISYCHKLLDGKIDNFLEFYFEEAKKELQEKMVHCQTMFT</sequence>
<dbReference type="RefSeq" id="WP_077152106.1">
    <property type="nucleotide sequence ID" value="NZ_CABMMO010000021.1"/>
</dbReference>
<accession>A0A1V2UB09</accession>
<evidence type="ECO:0000313" key="1">
    <source>
        <dbReference type="EMBL" id="ONN40461.1"/>
    </source>
</evidence>
<evidence type="ECO:0000313" key="2">
    <source>
        <dbReference type="Proteomes" id="UP000189299"/>
    </source>
</evidence>
<proteinExistence type="predicted"/>
<name>A0A1V2UB09_ENTMU</name>